<dbReference type="Proteomes" id="UP001152747">
    <property type="component" value="Unassembled WGS sequence"/>
</dbReference>
<sequence length="179" mass="20542">MLNNLGTRLFKSVTDRAGDLGDKFETQFEFLTNNFTAEVDLFIQEAVELSTYCKVTLGFLIILLILLIFRYSAFGIRVMMNEGRSWFHYGKRRGGNDNEDDAETAQTRTETENEPRVILLMPDENGQVRINPDVSKGEKTKKQILDKLGSSDSQKHLFNNKKKPMLPPRKYADNDNNDN</sequence>
<dbReference type="EMBL" id="CANHGI010000001">
    <property type="protein sequence ID" value="CAI5439360.1"/>
    <property type="molecule type" value="Genomic_DNA"/>
</dbReference>
<keyword evidence="2" id="KW-0472">Membrane</keyword>
<feature type="transmembrane region" description="Helical" evidence="2">
    <location>
        <begin position="49"/>
        <end position="69"/>
    </location>
</feature>
<evidence type="ECO:0000313" key="3">
    <source>
        <dbReference type="EMBL" id="CAI5439360.1"/>
    </source>
</evidence>
<reference evidence="3" key="1">
    <citation type="submission" date="2022-11" db="EMBL/GenBank/DDBJ databases">
        <authorList>
            <person name="Kikuchi T."/>
        </authorList>
    </citation>
    <scope>NUCLEOTIDE SEQUENCE</scope>
    <source>
        <strain evidence="3">PS1010</strain>
    </source>
</reference>
<gene>
    <name evidence="3" type="ORF">CAMP_LOCUS1997</name>
</gene>
<keyword evidence="2" id="KW-1133">Transmembrane helix</keyword>
<name>A0A9P1I9S4_9PELO</name>
<organism evidence="3 4">
    <name type="scientific">Caenorhabditis angaria</name>
    <dbReference type="NCBI Taxonomy" id="860376"/>
    <lineage>
        <taxon>Eukaryota</taxon>
        <taxon>Metazoa</taxon>
        <taxon>Ecdysozoa</taxon>
        <taxon>Nematoda</taxon>
        <taxon>Chromadorea</taxon>
        <taxon>Rhabditida</taxon>
        <taxon>Rhabditina</taxon>
        <taxon>Rhabditomorpha</taxon>
        <taxon>Rhabditoidea</taxon>
        <taxon>Rhabditidae</taxon>
        <taxon>Peloderinae</taxon>
        <taxon>Caenorhabditis</taxon>
    </lineage>
</organism>
<evidence type="ECO:0000313" key="4">
    <source>
        <dbReference type="Proteomes" id="UP001152747"/>
    </source>
</evidence>
<keyword evidence="2" id="KW-0812">Transmembrane</keyword>
<protein>
    <submittedName>
        <fullName evidence="3">Uncharacterized protein</fullName>
    </submittedName>
</protein>
<proteinExistence type="predicted"/>
<dbReference type="OrthoDB" id="5826262at2759"/>
<evidence type="ECO:0000256" key="1">
    <source>
        <dbReference type="SAM" id="MobiDB-lite"/>
    </source>
</evidence>
<comment type="caution">
    <text evidence="3">The sequence shown here is derived from an EMBL/GenBank/DDBJ whole genome shotgun (WGS) entry which is preliminary data.</text>
</comment>
<feature type="region of interest" description="Disordered" evidence="1">
    <location>
        <begin position="89"/>
        <end position="114"/>
    </location>
</feature>
<keyword evidence="4" id="KW-1185">Reference proteome</keyword>
<feature type="compositionally biased region" description="Basic and acidic residues" evidence="1">
    <location>
        <begin position="135"/>
        <end position="145"/>
    </location>
</feature>
<feature type="region of interest" description="Disordered" evidence="1">
    <location>
        <begin position="129"/>
        <end position="179"/>
    </location>
</feature>
<accession>A0A9P1I9S4</accession>
<dbReference type="AlphaFoldDB" id="A0A9P1I9S4"/>
<evidence type="ECO:0000256" key="2">
    <source>
        <dbReference type="SAM" id="Phobius"/>
    </source>
</evidence>